<dbReference type="AlphaFoldDB" id="A0A4P9UJD8"/>
<dbReference type="EMBL" id="CP035467">
    <property type="protein sequence ID" value="QCW81234.1"/>
    <property type="molecule type" value="Genomic_DNA"/>
</dbReference>
<sequence>MPTFDRHTLNYSDRSGGLMLDFLKPKNVKIAESVARLFYPIIHDIKSSNDGALPVSVLQDDYLIGYLAGSVAVAASFAGITNPKINGLTNLHFFERLFPKHGMTICRQHPEKMSSSEEYLSAYQEGVESFNKIIGGLGGKGLKNITANEVDLGSLSEHIEHVYPLTS</sequence>
<proteinExistence type="predicted"/>
<evidence type="ECO:0000313" key="2">
    <source>
        <dbReference type="Proteomes" id="UP000305881"/>
    </source>
</evidence>
<protein>
    <submittedName>
        <fullName evidence="1">Uncharacterized protein</fullName>
    </submittedName>
</protein>
<dbReference type="RefSeq" id="WP_017841028.1">
    <property type="nucleotide sequence ID" value="NZ_CP035467.1"/>
</dbReference>
<organism evidence="1 2">
    <name type="scientific">Methylotuvimicrobium buryatense</name>
    <name type="common">Methylomicrobium buryatense</name>
    <dbReference type="NCBI Taxonomy" id="95641"/>
    <lineage>
        <taxon>Bacteria</taxon>
        <taxon>Pseudomonadati</taxon>
        <taxon>Pseudomonadota</taxon>
        <taxon>Gammaproteobacteria</taxon>
        <taxon>Methylococcales</taxon>
        <taxon>Methylococcaceae</taxon>
        <taxon>Methylotuvimicrobium</taxon>
    </lineage>
</organism>
<dbReference type="KEGG" id="mbur:EQU24_02420"/>
<dbReference type="OrthoDB" id="5568790at2"/>
<accession>A0A4P9UJD8</accession>
<evidence type="ECO:0000313" key="1">
    <source>
        <dbReference type="EMBL" id="QCW81234.1"/>
    </source>
</evidence>
<keyword evidence="2" id="KW-1185">Reference proteome</keyword>
<gene>
    <name evidence="1" type="ORF">EQU24_02420</name>
</gene>
<name>A0A4P9UJD8_METBY</name>
<dbReference type="Proteomes" id="UP000305881">
    <property type="component" value="Chromosome"/>
</dbReference>
<reference evidence="2" key="1">
    <citation type="journal article" date="2019" name="J. Bacteriol.">
        <title>A Mutagenic Screen Identifies a TonB-Dependent Receptor Required for the Lanthanide Metal Switch in the Type I Methanotroph 'Methylotuvimicrobium buryatense' 5GB1C.</title>
        <authorList>
            <person name="Groom J.D."/>
            <person name="Ford S.M."/>
            <person name="Pesesky M.W."/>
            <person name="Lidstrom M.E."/>
        </authorList>
    </citation>
    <scope>NUCLEOTIDE SEQUENCE [LARGE SCALE GENOMIC DNA]</scope>
    <source>
        <strain evidence="2">5GB1C</strain>
    </source>
</reference>